<gene>
    <name evidence="2" type="ORF">ACFPIJ_54350</name>
</gene>
<dbReference type="SMART" id="SM00205">
    <property type="entry name" value="THN"/>
    <property type="match status" value="1"/>
</dbReference>
<dbReference type="PIRSF" id="PIRSF002703">
    <property type="entry name" value="Thaumatin"/>
    <property type="match status" value="1"/>
</dbReference>
<feature type="region of interest" description="Disordered" evidence="1">
    <location>
        <begin position="1"/>
        <end position="45"/>
    </location>
</feature>
<evidence type="ECO:0000256" key="1">
    <source>
        <dbReference type="SAM" id="MobiDB-lite"/>
    </source>
</evidence>
<feature type="compositionally biased region" description="Polar residues" evidence="1">
    <location>
        <begin position="32"/>
        <end position="45"/>
    </location>
</feature>
<dbReference type="Pfam" id="PF00314">
    <property type="entry name" value="Thaumatin"/>
    <property type="match status" value="1"/>
</dbReference>
<protein>
    <submittedName>
        <fullName evidence="2">Thaumatin family protein</fullName>
    </submittedName>
</protein>
<keyword evidence="3" id="KW-1185">Reference proteome</keyword>
<dbReference type="PROSITE" id="PS00316">
    <property type="entry name" value="THAUMATIN_1"/>
    <property type="match status" value="1"/>
</dbReference>
<dbReference type="PRINTS" id="PR00347">
    <property type="entry name" value="THAUMATIN"/>
</dbReference>
<dbReference type="SUPFAM" id="SSF49870">
    <property type="entry name" value="Osmotin, thaumatin-like protein"/>
    <property type="match status" value="1"/>
</dbReference>
<organism evidence="2 3">
    <name type="scientific">Dactylosporangium cerinum</name>
    <dbReference type="NCBI Taxonomy" id="1434730"/>
    <lineage>
        <taxon>Bacteria</taxon>
        <taxon>Bacillati</taxon>
        <taxon>Actinomycetota</taxon>
        <taxon>Actinomycetes</taxon>
        <taxon>Micromonosporales</taxon>
        <taxon>Micromonosporaceae</taxon>
        <taxon>Dactylosporangium</taxon>
    </lineage>
</organism>
<dbReference type="EMBL" id="JBHSIU010000109">
    <property type="protein sequence ID" value="MFC5006780.1"/>
    <property type="molecule type" value="Genomic_DNA"/>
</dbReference>
<dbReference type="InterPro" id="IPR037176">
    <property type="entry name" value="Osmotin/thaumatin-like_sf"/>
</dbReference>
<evidence type="ECO:0000313" key="2">
    <source>
        <dbReference type="EMBL" id="MFC5006780.1"/>
    </source>
</evidence>
<accession>A0ABV9WDH2</accession>
<comment type="caution">
    <text evidence="2">The sequence shown here is derived from an EMBL/GenBank/DDBJ whole genome shotgun (WGS) entry which is preliminary data.</text>
</comment>
<dbReference type="PROSITE" id="PS51367">
    <property type="entry name" value="THAUMATIN_2"/>
    <property type="match status" value="1"/>
</dbReference>
<name>A0ABV9WDH2_9ACTN</name>
<evidence type="ECO:0000313" key="3">
    <source>
        <dbReference type="Proteomes" id="UP001595912"/>
    </source>
</evidence>
<reference evidence="3" key="1">
    <citation type="journal article" date="2019" name="Int. J. Syst. Evol. Microbiol.">
        <title>The Global Catalogue of Microorganisms (GCM) 10K type strain sequencing project: providing services to taxonomists for standard genome sequencing and annotation.</title>
        <authorList>
            <consortium name="The Broad Institute Genomics Platform"/>
            <consortium name="The Broad Institute Genome Sequencing Center for Infectious Disease"/>
            <person name="Wu L."/>
            <person name="Ma J."/>
        </authorList>
    </citation>
    <scope>NUCLEOTIDE SEQUENCE [LARGE SCALE GENOMIC DNA]</scope>
    <source>
        <strain evidence="3">CGMCC 4.7152</strain>
    </source>
</reference>
<dbReference type="Gene3D" id="2.60.110.10">
    <property type="entry name" value="Thaumatin"/>
    <property type="match status" value="1"/>
</dbReference>
<dbReference type="InterPro" id="IPR001938">
    <property type="entry name" value="Thaumatin"/>
</dbReference>
<dbReference type="PANTHER" id="PTHR31048">
    <property type="entry name" value="OS03G0233200 PROTEIN"/>
    <property type="match status" value="1"/>
</dbReference>
<sequence>MTGTAAGPAGTGGDATQAGRPQGGAGLAAASPSRTKAPSTPTVTTGHRQVTFVNAVAQTLWIAAWQQTPQPALAVTGWVLQPGRTVTVDVPDHWNGRFWARTGCRFDAAGAGHCQTGDCAGRFQCRQYGVIPATLAEFNFNAYMNLDFYDVSLVDGSNLPMWINIAAGTTKDPISVTGCAKNGCARAVDCPQELRVPGGGCESPCGVFGTDQYCCNGQWAPRDKCKPEEWPVNYAAIFKRAEPFAYSYVDDDATSTFTCAGECGYRITWGTSP</sequence>
<proteinExistence type="predicted"/>
<feature type="compositionally biased region" description="Low complexity" evidence="1">
    <location>
        <begin position="1"/>
        <end position="19"/>
    </location>
</feature>
<dbReference type="Proteomes" id="UP001595912">
    <property type="component" value="Unassembled WGS sequence"/>
</dbReference>
<dbReference type="RefSeq" id="WP_380127449.1">
    <property type="nucleotide sequence ID" value="NZ_JBHSIU010000109.1"/>
</dbReference>
<dbReference type="InterPro" id="IPR017949">
    <property type="entry name" value="Thaumatin_CS"/>
</dbReference>